<reference evidence="3" key="1">
    <citation type="journal article" date="2019" name="Int. J. Syst. Evol. Microbiol.">
        <title>The Global Catalogue of Microorganisms (GCM) 10K type strain sequencing project: providing services to taxonomists for standard genome sequencing and annotation.</title>
        <authorList>
            <consortium name="The Broad Institute Genomics Platform"/>
            <consortium name="The Broad Institute Genome Sequencing Center for Infectious Disease"/>
            <person name="Wu L."/>
            <person name="Ma J."/>
        </authorList>
    </citation>
    <scope>NUCLEOTIDE SEQUENCE [LARGE SCALE GENOMIC DNA]</scope>
    <source>
        <strain evidence="3">CECT 7069</strain>
    </source>
</reference>
<name>A0ABT8BEI1_9HYPH</name>
<proteinExistence type="predicted"/>
<accession>A0ABT8BEI1</accession>
<dbReference type="Proteomes" id="UP001224644">
    <property type="component" value="Unassembled WGS sequence"/>
</dbReference>
<sequence>MTKYSDSPKQGVLSETVPAGLEPGRETKFPRRIVPSHETVKAHLARDYYGLQAAPPKKSRWSRISWKLGLMIDLALLSLPVPAVIVLPPLLECRQTEVNVGFFAGDSFEACAQRRIVARWNHLDSQLKMIIRGSGR</sequence>
<comment type="caution">
    <text evidence="2">The sequence shown here is derived from an EMBL/GenBank/DDBJ whole genome shotgun (WGS) entry which is preliminary data.</text>
</comment>
<evidence type="ECO:0000313" key="2">
    <source>
        <dbReference type="EMBL" id="MDN3590523.1"/>
    </source>
</evidence>
<dbReference type="RefSeq" id="WP_238225906.1">
    <property type="nucleotide sequence ID" value="NZ_BPQD01000015.1"/>
</dbReference>
<feature type="region of interest" description="Disordered" evidence="1">
    <location>
        <begin position="1"/>
        <end position="25"/>
    </location>
</feature>
<evidence type="ECO:0000313" key="3">
    <source>
        <dbReference type="Proteomes" id="UP001224644"/>
    </source>
</evidence>
<evidence type="ECO:0000256" key="1">
    <source>
        <dbReference type="SAM" id="MobiDB-lite"/>
    </source>
</evidence>
<keyword evidence="3" id="KW-1185">Reference proteome</keyword>
<organism evidence="2 3">
    <name type="scientific">Methylobacterium adhaesivum</name>
    <dbReference type="NCBI Taxonomy" id="333297"/>
    <lineage>
        <taxon>Bacteria</taxon>
        <taxon>Pseudomonadati</taxon>
        <taxon>Pseudomonadota</taxon>
        <taxon>Alphaproteobacteria</taxon>
        <taxon>Hyphomicrobiales</taxon>
        <taxon>Methylobacteriaceae</taxon>
        <taxon>Methylobacterium</taxon>
    </lineage>
</organism>
<dbReference type="EMBL" id="JAUFPX010000005">
    <property type="protein sequence ID" value="MDN3590523.1"/>
    <property type="molecule type" value="Genomic_DNA"/>
</dbReference>
<gene>
    <name evidence="2" type="ORF">QWZ12_07835</name>
</gene>
<protein>
    <submittedName>
        <fullName evidence="2">Uncharacterized protein</fullName>
    </submittedName>
</protein>